<reference evidence="1 2" key="1">
    <citation type="submission" date="2024-02" db="EMBL/GenBank/DDBJ databases">
        <authorList>
            <person name="Chen Y."/>
            <person name="Shah S."/>
            <person name="Dougan E. K."/>
            <person name="Thang M."/>
            <person name="Chan C."/>
        </authorList>
    </citation>
    <scope>NUCLEOTIDE SEQUENCE [LARGE SCALE GENOMIC DNA]</scope>
</reference>
<sequence length="216" mass="24945">MLRTALPACPFGFRWQQWRPLVLSASQFLHILEKPDLTSQAYIGNAGHELSLLSGQRRGKILEQFCKKELARMKPSSKIEEPTEGTRCDGTRRSRYHSEYDFTMDGRKVECKSSQMSWNNSGKCWYFHFSSIKLPRLGVRDQAPFDELYLIFPARIVCTSSSMIFRLKFPQLESKQEAVVIRFLSEVLQGKNVGKVHGLKFLTSCWLQDTANLWLT</sequence>
<organism evidence="1 2">
    <name type="scientific">Durusdinium trenchii</name>
    <dbReference type="NCBI Taxonomy" id="1381693"/>
    <lineage>
        <taxon>Eukaryota</taxon>
        <taxon>Sar</taxon>
        <taxon>Alveolata</taxon>
        <taxon>Dinophyceae</taxon>
        <taxon>Suessiales</taxon>
        <taxon>Symbiodiniaceae</taxon>
        <taxon>Durusdinium</taxon>
    </lineage>
</organism>
<keyword evidence="2" id="KW-1185">Reference proteome</keyword>
<dbReference type="EMBL" id="CAXAMN010022569">
    <property type="protein sequence ID" value="CAK9070883.1"/>
    <property type="molecule type" value="Genomic_DNA"/>
</dbReference>
<evidence type="ECO:0000313" key="2">
    <source>
        <dbReference type="Proteomes" id="UP001642484"/>
    </source>
</evidence>
<accession>A0ABP0P5J7</accession>
<dbReference type="Proteomes" id="UP001642484">
    <property type="component" value="Unassembled WGS sequence"/>
</dbReference>
<gene>
    <name evidence="1" type="ORF">CCMP2556_LOCUS34883</name>
</gene>
<protein>
    <submittedName>
        <fullName evidence="1">Uncharacterized protein</fullName>
    </submittedName>
</protein>
<comment type="caution">
    <text evidence="1">The sequence shown here is derived from an EMBL/GenBank/DDBJ whole genome shotgun (WGS) entry which is preliminary data.</text>
</comment>
<name>A0ABP0P5J7_9DINO</name>
<proteinExistence type="predicted"/>
<evidence type="ECO:0000313" key="1">
    <source>
        <dbReference type="EMBL" id="CAK9070883.1"/>
    </source>
</evidence>